<evidence type="ECO:0000256" key="5">
    <source>
        <dbReference type="ARBA" id="ARBA00023136"/>
    </source>
</evidence>
<accession>A0A060JGK2</accession>
<evidence type="ECO:0000313" key="7">
    <source>
        <dbReference type="EMBL" id="AIC47865.1"/>
    </source>
</evidence>
<dbReference type="Gene3D" id="3.40.1110.10">
    <property type="entry name" value="Calcium-transporting ATPase, cytoplasmic domain N"/>
    <property type="match status" value="1"/>
</dbReference>
<dbReference type="InterPro" id="IPR036412">
    <property type="entry name" value="HAD-like_sf"/>
</dbReference>
<dbReference type="Proteomes" id="UP000067708">
    <property type="component" value="Chromosome"/>
</dbReference>
<dbReference type="InterPro" id="IPR023299">
    <property type="entry name" value="ATPase_P-typ_cyto_dom_N"/>
</dbReference>
<dbReference type="InterPro" id="IPR023214">
    <property type="entry name" value="HAD_sf"/>
</dbReference>
<dbReference type="GO" id="GO:0043682">
    <property type="term" value="F:P-type divalent copper transporter activity"/>
    <property type="evidence" value="ECO:0007669"/>
    <property type="project" value="TreeGrafter"/>
</dbReference>
<dbReference type="PATRIC" id="fig|529884.3.peg.1029"/>
<protein>
    <submittedName>
        <fullName evidence="7">ATPase, P-type (Transporting), HAD superfamily, subfamily IC</fullName>
    </submittedName>
</protein>
<dbReference type="GO" id="GO:0005507">
    <property type="term" value="F:copper ion binding"/>
    <property type="evidence" value="ECO:0007669"/>
    <property type="project" value="TreeGrafter"/>
</dbReference>
<keyword evidence="4 6" id="KW-1133">Transmembrane helix</keyword>
<feature type="transmembrane region" description="Helical" evidence="6">
    <location>
        <begin position="284"/>
        <end position="303"/>
    </location>
</feature>
<organism evidence="7 8">
    <name type="scientific">Rhodoluna lacicola</name>
    <dbReference type="NCBI Taxonomy" id="529884"/>
    <lineage>
        <taxon>Bacteria</taxon>
        <taxon>Bacillati</taxon>
        <taxon>Actinomycetota</taxon>
        <taxon>Actinomycetes</taxon>
        <taxon>Micrococcales</taxon>
        <taxon>Microbacteriaceae</taxon>
        <taxon>Luna cluster</taxon>
        <taxon>Luna-1 subcluster</taxon>
        <taxon>Rhodoluna</taxon>
    </lineage>
</organism>
<dbReference type="SUPFAM" id="SSF56784">
    <property type="entry name" value="HAD-like"/>
    <property type="match status" value="1"/>
</dbReference>
<dbReference type="GO" id="GO:0016020">
    <property type="term" value="C:membrane"/>
    <property type="evidence" value="ECO:0007669"/>
    <property type="project" value="UniProtKB-SubCell"/>
</dbReference>
<evidence type="ECO:0000256" key="4">
    <source>
        <dbReference type="ARBA" id="ARBA00022989"/>
    </source>
</evidence>
<comment type="subcellular location">
    <subcellularLocation>
        <location evidence="1">Membrane</location>
    </subcellularLocation>
</comment>
<dbReference type="PANTHER" id="PTHR43520:SF8">
    <property type="entry name" value="P-TYPE CU(+) TRANSPORTER"/>
    <property type="match status" value="1"/>
</dbReference>
<keyword evidence="3" id="KW-1278">Translocase</keyword>
<name>A0A060JGK2_9MICO</name>
<dbReference type="Pfam" id="PF00702">
    <property type="entry name" value="Hydrolase"/>
    <property type="match status" value="1"/>
</dbReference>
<keyword evidence="5 6" id="KW-0472">Membrane</keyword>
<dbReference type="Gene3D" id="3.40.50.1000">
    <property type="entry name" value="HAD superfamily/HAD-like"/>
    <property type="match status" value="1"/>
</dbReference>
<dbReference type="eggNOG" id="COG2217">
    <property type="taxonomic scope" value="Bacteria"/>
</dbReference>
<dbReference type="EMBL" id="CP007490">
    <property type="protein sequence ID" value="AIC47865.1"/>
    <property type="molecule type" value="Genomic_DNA"/>
</dbReference>
<dbReference type="GO" id="GO:0005524">
    <property type="term" value="F:ATP binding"/>
    <property type="evidence" value="ECO:0007669"/>
    <property type="project" value="InterPro"/>
</dbReference>
<dbReference type="NCBIfam" id="TIGR01494">
    <property type="entry name" value="ATPase_P-type"/>
    <property type="match status" value="1"/>
</dbReference>
<evidence type="ECO:0000256" key="3">
    <source>
        <dbReference type="ARBA" id="ARBA00022967"/>
    </source>
</evidence>
<dbReference type="GO" id="GO:0055070">
    <property type="term" value="P:copper ion homeostasis"/>
    <property type="evidence" value="ECO:0007669"/>
    <property type="project" value="TreeGrafter"/>
</dbReference>
<dbReference type="PANTHER" id="PTHR43520">
    <property type="entry name" value="ATP7, ISOFORM B"/>
    <property type="match status" value="1"/>
</dbReference>
<dbReference type="InterPro" id="IPR001757">
    <property type="entry name" value="P_typ_ATPase"/>
</dbReference>
<dbReference type="GO" id="GO:0016887">
    <property type="term" value="F:ATP hydrolysis activity"/>
    <property type="evidence" value="ECO:0007669"/>
    <property type="project" value="InterPro"/>
</dbReference>
<evidence type="ECO:0000313" key="8">
    <source>
        <dbReference type="Proteomes" id="UP000067708"/>
    </source>
</evidence>
<sequence>MGLVISDPAQFELAADVEVVLFNKAGTLTAPIRRVIKSRLAYGSPLSSQNELLSIAAAIESSADHPIATSIVDEAKRQNLELPSAVDVRAIPGQGVAGIIDAEAVFVGGPALLTAKNIPIYVDDLVRSDSANQLGHTVIYVVRDAQLLGMIELGETVFPDAAALVNKFHEQKIRVAMVTGDATGVAQHVAEQLNIAEVFAEIIPSRKSDVVRKLKSDGSKVAFVGRVDQDALAMAEAQIGIAIDSDGNTSSKAAGLHLRGSSMEDVLGIIFLSKKAKSANTRKVISIFVAAVTVIGALVVLFSPK</sequence>
<dbReference type="STRING" id="529884.Rhola_00010700"/>
<gene>
    <name evidence="7" type="ORF">Rhola_00010700</name>
</gene>
<evidence type="ECO:0000256" key="6">
    <source>
        <dbReference type="SAM" id="Phobius"/>
    </source>
</evidence>
<dbReference type="AlphaFoldDB" id="A0A060JGK2"/>
<keyword evidence="8" id="KW-1185">Reference proteome</keyword>
<proteinExistence type="predicted"/>
<evidence type="ECO:0000256" key="2">
    <source>
        <dbReference type="ARBA" id="ARBA00022692"/>
    </source>
</evidence>
<evidence type="ECO:0000256" key="1">
    <source>
        <dbReference type="ARBA" id="ARBA00004370"/>
    </source>
</evidence>
<dbReference type="KEGG" id="rla:Rhola_00010700"/>
<reference evidence="7 8" key="1">
    <citation type="journal article" date="2014" name="Int. J. Syst. Evol. Microbiol.">
        <title>Rhodoluna lacicola gen. nov., sp. nov., a planktonic freshwater bacterium with stream-lined genome.</title>
        <authorList>
            <person name="Hahn M."/>
            <person name="Schmidt J."/>
            <person name="Taipale S.J."/>
            <person name="Doolittle W.F."/>
            <person name="Koll U."/>
        </authorList>
    </citation>
    <scope>NUCLEOTIDE SEQUENCE [LARGE SCALE GENOMIC DNA]</scope>
    <source>
        <strain evidence="7 8">MWH-Ta8</strain>
    </source>
</reference>
<keyword evidence="2 6" id="KW-0812">Transmembrane</keyword>
<dbReference type="HOGENOM" id="CLU_001771_10_1_11"/>